<evidence type="ECO:0000313" key="1">
    <source>
        <dbReference type="EMBL" id="MBC2140725.1"/>
    </source>
</evidence>
<proteinExistence type="predicted"/>
<dbReference type="RefSeq" id="WP_185542810.1">
    <property type="nucleotide sequence ID" value="NZ_JAARXV010000001.1"/>
</dbReference>
<comment type="caution">
    <text evidence="1">The sequence shown here is derived from an EMBL/GenBank/DDBJ whole genome shotgun (WGS) entry which is preliminary data.</text>
</comment>
<name>A0AB73H4Q6_LISIO</name>
<sequence length="120" mass="14013">MDELSRERAKKMSMGEIRKWQDEIIKNIESNYKTMLLADRKQLQKDLAFLEGIRDAKKGITSTAKLELLAVDEYKGMVEMQMSDTSIALELSVDRKQLADWKRKHGLMPYNKNTIKVVHR</sequence>
<protein>
    <submittedName>
        <fullName evidence="1">MerR family transcriptional regulator</fullName>
    </submittedName>
</protein>
<gene>
    <name evidence="1" type="ORF">HCA89_00260</name>
</gene>
<evidence type="ECO:0000313" key="2">
    <source>
        <dbReference type="Proteomes" id="UP000552309"/>
    </source>
</evidence>
<dbReference type="EMBL" id="JAARXV010000001">
    <property type="protein sequence ID" value="MBC2140725.1"/>
    <property type="molecule type" value="Genomic_DNA"/>
</dbReference>
<reference evidence="1 2" key="1">
    <citation type="submission" date="2020-03" db="EMBL/GenBank/DDBJ databases">
        <title>Soil Listeria distribution.</title>
        <authorList>
            <person name="Liao J."/>
            <person name="Wiedmann M."/>
        </authorList>
    </citation>
    <scope>NUCLEOTIDE SEQUENCE [LARGE SCALE GENOMIC DNA]</scope>
    <source>
        <strain evidence="1 2">FSL L7-0297</strain>
    </source>
</reference>
<accession>A0AB73H4Q6</accession>
<organism evidence="1 2">
    <name type="scientific">Listeria innocua</name>
    <dbReference type="NCBI Taxonomy" id="1642"/>
    <lineage>
        <taxon>Bacteria</taxon>
        <taxon>Bacillati</taxon>
        <taxon>Bacillota</taxon>
        <taxon>Bacilli</taxon>
        <taxon>Bacillales</taxon>
        <taxon>Listeriaceae</taxon>
        <taxon>Listeria</taxon>
    </lineage>
</organism>
<dbReference type="Proteomes" id="UP000552309">
    <property type="component" value="Unassembled WGS sequence"/>
</dbReference>
<dbReference type="AlphaFoldDB" id="A0AB73H4Q6"/>